<organism evidence="1">
    <name type="scientific">bioreactor metagenome</name>
    <dbReference type="NCBI Taxonomy" id="1076179"/>
    <lineage>
        <taxon>unclassified sequences</taxon>
        <taxon>metagenomes</taxon>
        <taxon>ecological metagenomes</taxon>
    </lineage>
</organism>
<gene>
    <name evidence="1" type="ORF">SDC9_154043</name>
</gene>
<accession>A0A645EZC8</accession>
<protein>
    <submittedName>
        <fullName evidence="1">Uncharacterized protein</fullName>
    </submittedName>
</protein>
<dbReference type="EMBL" id="VSSQ01052723">
    <property type="protein sequence ID" value="MPN06786.1"/>
    <property type="molecule type" value="Genomic_DNA"/>
</dbReference>
<name>A0A645EZC8_9ZZZZ</name>
<dbReference type="AlphaFoldDB" id="A0A645EZC8"/>
<comment type="caution">
    <text evidence="1">The sequence shown here is derived from an EMBL/GenBank/DDBJ whole genome shotgun (WGS) entry which is preliminary data.</text>
</comment>
<evidence type="ECO:0000313" key="1">
    <source>
        <dbReference type="EMBL" id="MPN06786.1"/>
    </source>
</evidence>
<proteinExistence type="predicted"/>
<reference evidence="1" key="1">
    <citation type="submission" date="2019-08" db="EMBL/GenBank/DDBJ databases">
        <authorList>
            <person name="Kucharzyk K."/>
            <person name="Murdoch R.W."/>
            <person name="Higgins S."/>
            <person name="Loffler F."/>
        </authorList>
    </citation>
    <scope>NUCLEOTIDE SEQUENCE</scope>
</reference>
<sequence length="126" mass="13623">MHFDAQLVAAAPAANQHAALGRVADGVRQQVLQDAPEQCLVAVHHIARADGGELESPAFRDDAEVVLHHLQQRAEREVAHMHVELARLHARNVEQAVENAVLRGQRAFDAVGHVAAGVVMQMAAQQ</sequence>